<evidence type="ECO:0000313" key="2">
    <source>
        <dbReference type="EMBL" id="MCX2562249.1"/>
    </source>
</evidence>
<dbReference type="InterPro" id="IPR032623">
    <property type="entry name" value="FecR_N"/>
</dbReference>
<organism evidence="2 3">
    <name type="scientific">Acetobacter farinalis</name>
    <dbReference type="NCBI Taxonomy" id="1260984"/>
    <lineage>
        <taxon>Bacteria</taxon>
        <taxon>Pseudomonadati</taxon>
        <taxon>Pseudomonadota</taxon>
        <taxon>Alphaproteobacteria</taxon>
        <taxon>Acetobacterales</taxon>
        <taxon>Acetobacteraceae</taxon>
        <taxon>Acetobacter</taxon>
    </lineage>
</organism>
<sequence length="311" mass="34811">MATEDSPDDVAAHWVARLDRRPLTEQEQHALQDWLQADIRHKGAFLRSQAIWQAADRAKAFYTPTRALPYSTRQPNRRAFVSSAVAASLCALFVPGKTGEASTRYATSKNILLCPKTKEKQLILDCYSQAEERSDSTRIIFGRAFVSGTERVINTTTLKFVLNGSLLLSRGANYESGIVTSGTAWVKGYGLSEHKTLSSGEEITLTPQGKLHFSYLDPETLSRLTAWTKGQVSLDTETISEAADIFNRYNQKQLVPSFRLADFRLSGMFDLNRPDIFAMAVKTVLHAAIHEDASHIYLEHVHFIPAHIQRL</sequence>
<dbReference type="EMBL" id="JAPIUX010000033">
    <property type="protein sequence ID" value="MCX2562249.1"/>
    <property type="molecule type" value="Genomic_DNA"/>
</dbReference>
<proteinExistence type="predicted"/>
<accession>A0ABT3QAD7</accession>
<dbReference type="Proteomes" id="UP001526446">
    <property type="component" value="Unassembled WGS sequence"/>
</dbReference>
<name>A0ABT3QAD7_9PROT</name>
<feature type="domain" description="FecR N-terminal" evidence="1">
    <location>
        <begin position="11"/>
        <end position="50"/>
    </location>
</feature>
<comment type="caution">
    <text evidence="2">The sequence shown here is derived from an EMBL/GenBank/DDBJ whole genome shotgun (WGS) entry which is preliminary data.</text>
</comment>
<reference evidence="2 3" key="1">
    <citation type="submission" date="2022-11" db="EMBL/GenBank/DDBJ databases">
        <title>Genome sequencing of Acetobacter type strain.</title>
        <authorList>
            <person name="Heo J."/>
            <person name="Lee D."/>
            <person name="Han B.-H."/>
            <person name="Hong S.-B."/>
            <person name="Kwon S.-W."/>
        </authorList>
    </citation>
    <scope>NUCLEOTIDE SEQUENCE [LARGE SCALE GENOMIC DNA]</scope>
    <source>
        <strain evidence="2 3">KACC 21251</strain>
    </source>
</reference>
<protein>
    <submittedName>
        <fullName evidence="2">DUF4880 domain-containing protein</fullName>
    </submittedName>
</protein>
<dbReference type="RefSeq" id="WP_166123645.1">
    <property type="nucleotide sequence ID" value="NZ_JAPIUX010000033.1"/>
</dbReference>
<keyword evidence="3" id="KW-1185">Reference proteome</keyword>
<dbReference type="Pfam" id="PF16220">
    <property type="entry name" value="DUF4880"/>
    <property type="match status" value="1"/>
</dbReference>
<evidence type="ECO:0000313" key="3">
    <source>
        <dbReference type="Proteomes" id="UP001526446"/>
    </source>
</evidence>
<gene>
    <name evidence="2" type="ORF">OQ252_12710</name>
</gene>
<evidence type="ECO:0000259" key="1">
    <source>
        <dbReference type="Pfam" id="PF16220"/>
    </source>
</evidence>